<comment type="caution">
    <text evidence="2">The sequence shown here is derived from an EMBL/GenBank/DDBJ whole genome shotgun (WGS) entry which is preliminary data.</text>
</comment>
<name>A0A0F2LLC0_9CREN</name>
<feature type="region of interest" description="Disordered" evidence="1">
    <location>
        <begin position="1"/>
        <end position="24"/>
    </location>
</feature>
<accession>A0A0F2LLC0</accession>
<evidence type="ECO:0000256" key="1">
    <source>
        <dbReference type="SAM" id="MobiDB-lite"/>
    </source>
</evidence>
<evidence type="ECO:0000313" key="3">
    <source>
        <dbReference type="EMBL" id="MCL7344631.1"/>
    </source>
</evidence>
<gene>
    <name evidence="3" type="ORF">TQ35_008680</name>
    <name evidence="2" type="ORF">TQ35_07820</name>
</gene>
<organism evidence="2">
    <name type="scientific">Candidatus Aramenus sulfurataquae</name>
    <dbReference type="NCBI Taxonomy" id="1326980"/>
    <lineage>
        <taxon>Archaea</taxon>
        <taxon>Thermoproteota</taxon>
        <taxon>Thermoprotei</taxon>
        <taxon>Sulfolobales</taxon>
        <taxon>Sulfolobaceae</taxon>
        <taxon>Candidatus Aramenus</taxon>
    </lineage>
</organism>
<proteinExistence type="predicted"/>
<dbReference type="EMBL" id="JZWS02000019">
    <property type="protein sequence ID" value="MCL7344631.1"/>
    <property type="molecule type" value="Genomic_DNA"/>
</dbReference>
<sequence>MEDEVKELEEMAGSSQQEEEETPEQILEQIKAYLLQKFKEAGVEKYEIRQSTTGIVIRYDGQKVEITHPKRNVVELLTTNSLANFLFGQFIKGLAIDLDDMKRKRKKK</sequence>
<reference evidence="2" key="1">
    <citation type="submission" date="2015-03" db="EMBL/GenBank/DDBJ databases">
        <title>Metagenome Sequencing of an Archaeal-Dominated Microbial Community from a Hot Spring at the Los Azufres Geothermal Field, Mexico.</title>
        <authorList>
            <person name="Servin-Garciduenas L.E."/>
            <person name="Martinez-Romero E."/>
        </authorList>
    </citation>
    <scope>NUCLEOTIDE SEQUENCE [LARGE SCALE GENOMIC DNA]</scope>
    <source>
        <strain evidence="2">AZ1-454</strain>
    </source>
</reference>
<evidence type="ECO:0000313" key="2">
    <source>
        <dbReference type="EMBL" id="KJR78337.1"/>
    </source>
</evidence>
<dbReference type="EMBL" id="JZWS01000132">
    <property type="protein sequence ID" value="KJR78337.1"/>
    <property type="molecule type" value="Genomic_DNA"/>
</dbReference>
<dbReference type="AlphaFoldDB" id="A0A0F2LLC0"/>
<protein>
    <submittedName>
        <fullName evidence="2">Uncharacterized protein</fullName>
    </submittedName>
</protein>
<reference evidence="3" key="2">
    <citation type="submission" date="2022-05" db="EMBL/GenBank/DDBJ databases">
        <title>Metagenome Sequencing of an Archaeal-Dominated Microbial Community from a Hot Spring at the Los Azufres Geothermal Field, Mexico.</title>
        <authorList>
            <person name="Marin-Paredes R."/>
            <person name="Martinez-Romero E."/>
            <person name="Servin-Garciduenas L.E."/>
        </authorList>
    </citation>
    <scope>NUCLEOTIDE SEQUENCE</scope>
    <source>
        <strain evidence="3">AZ1-454</strain>
    </source>
</reference>